<feature type="region of interest" description="Disordered" evidence="1">
    <location>
        <begin position="71"/>
        <end position="94"/>
    </location>
</feature>
<name>K0S955_THAOC</name>
<evidence type="ECO:0000313" key="3">
    <source>
        <dbReference type="Proteomes" id="UP000266841"/>
    </source>
</evidence>
<accession>K0S955</accession>
<reference evidence="2 3" key="1">
    <citation type="journal article" date="2012" name="Genome Biol.">
        <title>Genome and low-iron response of an oceanic diatom adapted to chronic iron limitation.</title>
        <authorList>
            <person name="Lommer M."/>
            <person name="Specht M."/>
            <person name="Roy A.S."/>
            <person name="Kraemer L."/>
            <person name="Andreson R."/>
            <person name="Gutowska M.A."/>
            <person name="Wolf J."/>
            <person name="Bergner S.V."/>
            <person name="Schilhabel M.B."/>
            <person name="Klostermeier U.C."/>
            <person name="Beiko R.G."/>
            <person name="Rosenstiel P."/>
            <person name="Hippler M."/>
            <person name="Laroche J."/>
        </authorList>
    </citation>
    <scope>NUCLEOTIDE SEQUENCE [LARGE SCALE GENOMIC DNA]</scope>
    <source>
        <strain evidence="2 3">CCMP1005</strain>
    </source>
</reference>
<protein>
    <submittedName>
        <fullName evidence="2">Uncharacterized protein</fullName>
    </submittedName>
</protein>
<feature type="non-terminal residue" evidence="2">
    <location>
        <position position="1"/>
    </location>
</feature>
<organism evidence="2 3">
    <name type="scientific">Thalassiosira oceanica</name>
    <name type="common">Marine diatom</name>
    <dbReference type="NCBI Taxonomy" id="159749"/>
    <lineage>
        <taxon>Eukaryota</taxon>
        <taxon>Sar</taxon>
        <taxon>Stramenopiles</taxon>
        <taxon>Ochrophyta</taxon>
        <taxon>Bacillariophyta</taxon>
        <taxon>Coscinodiscophyceae</taxon>
        <taxon>Thalassiosirophycidae</taxon>
        <taxon>Thalassiosirales</taxon>
        <taxon>Thalassiosiraceae</taxon>
        <taxon>Thalassiosira</taxon>
    </lineage>
</organism>
<sequence>PPEGRARQEVFPVATVDHVDHAPEDRGDRGAGVISRSPGGRGERAASRAESGLVLHGDAIEAVPQDAVDGLPPASTLLAEDLPGPRHDKLAPPPHGVVFPRDLIVVGAKLGALPLVPPRRFGQLRHGPVLLGLEADGLLVGRR</sequence>
<dbReference type="EMBL" id="AGNL01028151">
    <property type="protein sequence ID" value="EJK57456.1"/>
    <property type="molecule type" value="Genomic_DNA"/>
</dbReference>
<feature type="compositionally biased region" description="Basic and acidic residues" evidence="1">
    <location>
        <begin position="17"/>
        <end position="29"/>
    </location>
</feature>
<evidence type="ECO:0000256" key="1">
    <source>
        <dbReference type="SAM" id="MobiDB-lite"/>
    </source>
</evidence>
<keyword evidence="3" id="KW-1185">Reference proteome</keyword>
<evidence type="ECO:0000313" key="2">
    <source>
        <dbReference type="EMBL" id="EJK57456.1"/>
    </source>
</evidence>
<comment type="caution">
    <text evidence="2">The sequence shown here is derived from an EMBL/GenBank/DDBJ whole genome shotgun (WGS) entry which is preliminary data.</text>
</comment>
<gene>
    <name evidence="2" type="ORF">THAOC_22496</name>
</gene>
<feature type="region of interest" description="Disordered" evidence="1">
    <location>
        <begin position="15"/>
        <end position="50"/>
    </location>
</feature>
<dbReference type="AlphaFoldDB" id="K0S955"/>
<proteinExistence type="predicted"/>
<dbReference type="Proteomes" id="UP000266841">
    <property type="component" value="Unassembled WGS sequence"/>
</dbReference>